<evidence type="ECO:0000256" key="2">
    <source>
        <dbReference type="ARBA" id="ARBA00022692"/>
    </source>
</evidence>
<gene>
    <name evidence="6" type="ORF">GCM10012275_15480</name>
</gene>
<evidence type="ECO:0000256" key="4">
    <source>
        <dbReference type="ARBA" id="ARBA00023136"/>
    </source>
</evidence>
<evidence type="ECO:0000256" key="1">
    <source>
        <dbReference type="ARBA" id="ARBA00004141"/>
    </source>
</evidence>
<reference evidence="6" key="2">
    <citation type="submission" date="2020-09" db="EMBL/GenBank/DDBJ databases">
        <authorList>
            <person name="Sun Q."/>
            <person name="Zhou Y."/>
        </authorList>
    </citation>
    <scope>NUCLEOTIDE SEQUENCE</scope>
    <source>
        <strain evidence="6">CGMCC 4.5737</strain>
    </source>
</reference>
<evidence type="ECO:0000313" key="7">
    <source>
        <dbReference type="Proteomes" id="UP000637578"/>
    </source>
</evidence>
<name>A0A8J3CCB4_9PSEU</name>
<sequence>MDLVALVGRILFVLIFFGSAYGHFTNTDYMAGYAQAKKLPAPRLAVLGSGVWMVVGGLLVLLGLWGDFGALMLFLFLAPTALVMHAFWRETDPRARANEQIQFMKDIALAGGALLIFVLYRTDKVGLAITGPLFGSF</sequence>
<proteinExistence type="predicted"/>
<feature type="transmembrane region" description="Helical" evidence="5">
    <location>
        <begin position="44"/>
        <end position="65"/>
    </location>
</feature>
<evidence type="ECO:0000313" key="6">
    <source>
        <dbReference type="EMBL" id="GGM45355.1"/>
    </source>
</evidence>
<dbReference type="InterPro" id="IPR032808">
    <property type="entry name" value="DoxX"/>
</dbReference>
<reference evidence="6" key="1">
    <citation type="journal article" date="2014" name="Int. J. Syst. Evol. Microbiol.">
        <title>Complete genome sequence of Corynebacterium casei LMG S-19264T (=DSM 44701T), isolated from a smear-ripened cheese.</title>
        <authorList>
            <consortium name="US DOE Joint Genome Institute (JGI-PGF)"/>
            <person name="Walter F."/>
            <person name="Albersmeier A."/>
            <person name="Kalinowski J."/>
            <person name="Ruckert C."/>
        </authorList>
    </citation>
    <scope>NUCLEOTIDE SEQUENCE</scope>
    <source>
        <strain evidence="6">CGMCC 4.5737</strain>
    </source>
</reference>
<keyword evidence="4 5" id="KW-0472">Membrane</keyword>
<dbReference type="AlphaFoldDB" id="A0A8J3CCB4"/>
<feature type="transmembrane region" description="Helical" evidence="5">
    <location>
        <begin position="100"/>
        <end position="120"/>
    </location>
</feature>
<evidence type="ECO:0000256" key="5">
    <source>
        <dbReference type="SAM" id="Phobius"/>
    </source>
</evidence>
<comment type="subcellular location">
    <subcellularLocation>
        <location evidence="1">Membrane</location>
        <topology evidence="1">Multi-pass membrane protein</topology>
    </subcellularLocation>
</comment>
<dbReference type="EMBL" id="BMMK01000005">
    <property type="protein sequence ID" value="GGM45355.1"/>
    <property type="molecule type" value="Genomic_DNA"/>
</dbReference>
<dbReference type="Proteomes" id="UP000637578">
    <property type="component" value="Unassembled WGS sequence"/>
</dbReference>
<dbReference type="Pfam" id="PF07681">
    <property type="entry name" value="DoxX"/>
    <property type="match status" value="1"/>
</dbReference>
<dbReference type="GO" id="GO:0016020">
    <property type="term" value="C:membrane"/>
    <property type="evidence" value="ECO:0007669"/>
    <property type="project" value="UniProtKB-SubCell"/>
</dbReference>
<protein>
    <recommendedName>
        <fullName evidence="8">DoxX family protein</fullName>
    </recommendedName>
</protein>
<organism evidence="6 7">
    <name type="scientific">Longimycelium tulufanense</name>
    <dbReference type="NCBI Taxonomy" id="907463"/>
    <lineage>
        <taxon>Bacteria</taxon>
        <taxon>Bacillati</taxon>
        <taxon>Actinomycetota</taxon>
        <taxon>Actinomycetes</taxon>
        <taxon>Pseudonocardiales</taxon>
        <taxon>Pseudonocardiaceae</taxon>
        <taxon>Longimycelium</taxon>
    </lineage>
</organism>
<evidence type="ECO:0008006" key="8">
    <source>
        <dbReference type="Google" id="ProtNLM"/>
    </source>
</evidence>
<keyword evidence="7" id="KW-1185">Reference proteome</keyword>
<feature type="transmembrane region" description="Helical" evidence="5">
    <location>
        <begin position="6"/>
        <end position="24"/>
    </location>
</feature>
<keyword evidence="3 5" id="KW-1133">Transmembrane helix</keyword>
<keyword evidence="2 5" id="KW-0812">Transmembrane</keyword>
<dbReference type="RefSeq" id="WP_189055395.1">
    <property type="nucleotide sequence ID" value="NZ_BMMK01000005.1"/>
</dbReference>
<comment type="caution">
    <text evidence="6">The sequence shown here is derived from an EMBL/GenBank/DDBJ whole genome shotgun (WGS) entry which is preliminary data.</text>
</comment>
<accession>A0A8J3CCB4</accession>
<evidence type="ECO:0000256" key="3">
    <source>
        <dbReference type="ARBA" id="ARBA00022989"/>
    </source>
</evidence>
<feature type="transmembrane region" description="Helical" evidence="5">
    <location>
        <begin position="71"/>
        <end position="88"/>
    </location>
</feature>